<evidence type="ECO:0000256" key="1">
    <source>
        <dbReference type="ARBA" id="ARBA00004196"/>
    </source>
</evidence>
<dbReference type="Gene3D" id="3.40.190.10">
    <property type="entry name" value="Periplasmic binding protein-like II"/>
    <property type="match status" value="2"/>
</dbReference>
<sequence length="437" mass="45398">MSLFAPGRRTKPVLLATATALVASFALAGCGSSGSSNGGSANGTTTISFMETMAASTQKSVMQKLTSDFEKANPKIKVQLIVQPDYGTLQAKETAAVSAHNAPTIAQMYPDWAATFAKSQVILPVSTYAGTSSPSQLGDFYAGVRNELSLPDGKLWLWPFNKSVEVMYDNPAMLKAKGLSYPKTWDEFATDAKKLSNGNVVAISTDPGTPAAPAGGTIWLETLDYANGGTPFAKDGTPQFTSPQMVKALTLLAQMKKDGSLTLGTNYPGETSLAAAKGAFDIGSSAGYYYENQAVGKKFTLGTNDLPTGPAGQANVLQGTDIGMFASASKAQQAAAWKYMQFLTQPANQATWAAGTGYLPVTAKALPSMKAYVAQNPWVPTSMAALQNAKADPPYSWVTPAEGALVVAIQAVVDKGTSPAAALAAAQKTALAAKAQG</sequence>
<evidence type="ECO:0000313" key="7">
    <source>
        <dbReference type="EMBL" id="MDI5968249.1"/>
    </source>
</evidence>
<name>A0AA90KEV7_9ACTN</name>
<dbReference type="Proteomes" id="UP001156398">
    <property type="component" value="Unassembled WGS sequence"/>
</dbReference>
<evidence type="ECO:0000313" key="6">
    <source>
        <dbReference type="EMBL" id="MDI5967477.1"/>
    </source>
</evidence>
<gene>
    <name evidence="6" type="ORF">POF43_032945</name>
    <name evidence="7" type="ORF">POF50_002620</name>
</gene>
<evidence type="ECO:0000313" key="8">
    <source>
        <dbReference type="Proteomes" id="UP001156398"/>
    </source>
</evidence>
<dbReference type="SUPFAM" id="SSF53850">
    <property type="entry name" value="Periplasmic binding protein-like II"/>
    <property type="match status" value="1"/>
</dbReference>
<keyword evidence="3" id="KW-0813">Transport</keyword>
<dbReference type="InterPro" id="IPR006059">
    <property type="entry name" value="SBP"/>
</dbReference>
<dbReference type="AlphaFoldDB" id="A0AA90KEV7"/>
<dbReference type="RefSeq" id="WP_271316932.1">
    <property type="nucleotide sequence ID" value="NZ_JAAGKO020000092.1"/>
</dbReference>
<protein>
    <submittedName>
        <fullName evidence="7">Extracellular solute-binding protein</fullName>
    </submittedName>
</protein>
<evidence type="ECO:0000256" key="5">
    <source>
        <dbReference type="SAM" id="SignalP"/>
    </source>
</evidence>
<proteinExistence type="inferred from homology"/>
<comment type="caution">
    <text evidence="7">The sequence shown here is derived from an EMBL/GenBank/DDBJ whole genome shotgun (WGS) entry which is preliminary data.</text>
</comment>
<dbReference type="InterPro" id="IPR050490">
    <property type="entry name" value="Bact_solute-bd_prot1"/>
</dbReference>
<dbReference type="GO" id="GO:0030313">
    <property type="term" value="C:cell envelope"/>
    <property type="evidence" value="ECO:0007669"/>
    <property type="project" value="UniProtKB-SubCell"/>
</dbReference>
<comment type="subcellular location">
    <subcellularLocation>
        <location evidence="1">Cell envelope</location>
    </subcellularLocation>
</comment>
<dbReference type="Pfam" id="PF13416">
    <property type="entry name" value="SBP_bac_8"/>
    <property type="match status" value="1"/>
</dbReference>
<evidence type="ECO:0000256" key="2">
    <source>
        <dbReference type="ARBA" id="ARBA00008520"/>
    </source>
</evidence>
<dbReference type="PANTHER" id="PTHR43649">
    <property type="entry name" value="ARABINOSE-BINDING PROTEIN-RELATED"/>
    <property type="match status" value="1"/>
</dbReference>
<dbReference type="EMBL" id="JABXJJ020000002">
    <property type="protein sequence ID" value="MDI5968249.1"/>
    <property type="molecule type" value="Genomic_DNA"/>
</dbReference>
<evidence type="ECO:0000256" key="4">
    <source>
        <dbReference type="ARBA" id="ARBA00022729"/>
    </source>
</evidence>
<feature type="chain" id="PRO_5041641380" evidence="5">
    <location>
        <begin position="29"/>
        <end position="437"/>
    </location>
</feature>
<reference evidence="7 8" key="1">
    <citation type="submission" date="2023-05" db="EMBL/GenBank/DDBJ databases">
        <title>Streptantibioticus silvisoli sp. nov., acidotolerant actinomycetes 1 from pine litter.</title>
        <authorList>
            <person name="Swiecimska M."/>
            <person name="Golinska P."/>
            <person name="Sangal V."/>
            <person name="Wachnowicz B."/>
            <person name="Goodfellow M."/>
        </authorList>
    </citation>
    <scope>NUCLEOTIDE SEQUENCE</scope>
    <source>
        <strain evidence="7">SL13</strain>
        <strain evidence="6 8">SL54</strain>
    </source>
</reference>
<keyword evidence="8" id="KW-1185">Reference proteome</keyword>
<organism evidence="7">
    <name type="scientific">Streptantibioticus silvisoli</name>
    <dbReference type="NCBI Taxonomy" id="2705255"/>
    <lineage>
        <taxon>Bacteria</taxon>
        <taxon>Bacillati</taxon>
        <taxon>Actinomycetota</taxon>
        <taxon>Actinomycetes</taxon>
        <taxon>Kitasatosporales</taxon>
        <taxon>Streptomycetaceae</taxon>
        <taxon>Streptantibioticus</taxon>
    </lineage>
</organism>
<evidence type="ECO:0000256" key="3">
    <source>
        <dbReference type="ARBA" id="ARBA00022448"/>
    </source>
</evidence>
<accession>A0AA90KEV7</accession>
<keyword evidence="4 5" id="KW-0732">Signal</keyword>
<comment type="similarity">
    <text evidence="2">Belongs to the bacterial solute-binding protein 1 family.</text>
</comment>
<dbReference type="EMBL" id="JAAGKO020000092">
    <property type="protein sequence ID" value="MDI5967477.1"/>
    <property type="molecule type" value="Genomic_DNA"/>
</dbReference>
<dbReference type="PANTHER" id="PTHR43649:SF31">
    <property type="entry name" value="SN-GLYCEROL-3-PHOSPHATE-BINDING PERIPLASMIC PROTEIN UGPB"/>
    <property type="match status" value="1"/>
</dbReference>
<feature type="signal peptide" evidence="5">
    <location>
        <begin position="1"/>
        <end position="28"/>
    </location>
</feature>